<evidence type="ECO:0000256" key="5">
    <source>
        <dbReference type="ARBA" id="ARBA00023015"/>
    </source>
</evidence>
<evidence type="ECO:0000256" key="8">
    <source>
        <dbReference type="PROSITE-ProRule" id="PRU00027"/>
    </source>
</evidence>
<keyword evidence="3 8" id="KW-0863">Zinc-finger</keyword>
<dbReference type="PANTHER" id="PTHR46481">
    <property type="entry name" value="ZINC FINGER BED DOMAIN-CONTAINING PROTEIN 4"/>
    <property type="match status" value="1"/>
</dbReference>
<evidence type="ECO:0000256" key="7">
    <source>
        <dbReference type="ARBA" id="ARBA00023242"/>
    </source>
</evidence>
<evidence type="ECO:0000256" key="2">
    <source>
        <dbReference type="ARBA" id="ARBA00022723"/>
    </source>
</evidence>
<proteinExistence type="predicted"/>
<accession>A0A7N2MYP7</accession>
<keyword evidence="6" id="KW-0804">Transcription</keyword>
<dbReference type="Pfam" id="PF02892">
    <property type="entry name" value="zf-BED"/>
    <property type="match status" value="1"/>
</dbReference>
<keyword evidence="2" id="KW-0479">Metal-binding</keyword>
<evidence type="ECO:0000313" key="11">
    <source>
        <dbReference type="EnsemblPlants" id="QL11p045157:mrna"/>
    </source>
</evidence>
<sequence>MDMASHTRLLLPFSLFLISSVFTSSASHSQFFTCSLKLSQTLTISHSINSKPFPQIQTTAPPNPNSKEQTLAASNAITQSPLRLQRLAPPSLSTPLSIATAGVLTPCTLHGVSQFYTGLKADSSLQVSLSALKCETHTPTVFFKVMETNTNEPSVQTPTATEDDGAIPTQVEDSAATQAEVAAASELPPVPPCQMSMTAPVSGGCSGRKNSVVWDHFEKVKIGEGDTSKTKAICNYCQKSYNADSKSCDISNLLAHVPICPKNPNREDVVRGQKTLAFVPKKDGEDGFHLVSTSFSVEASRKALAEMVIIDELPFRYVEGYGFKKFVSTLQPKLRLKDIPSRQTVARDVIGIYNSEREKLRKSLKGCRVCLTTDTWTSIQNLNYMCMTCHFIDDAWKLHKRILNFCQVEDHKGETIGRKIEMSLREWGIDGIFTLTVDNASSNLTTIKFLQRVTNDWNGVVLGNEYMHIRCCAHILNLIVGEGLKEIDASVAKVHEAVRWNSTYIMLETAEKFEKVFLRMDFEDDGYSSYFRTKEDSGGLGSPCVIDFQNCRTFVTFLRRVFPI</sequence>
<evidence type="ECO:0000256" key="1">
    <source>
        <dbReference type="ARBA" id="ARBA00004123"/>
    </source>
</evidence>
<dbReference type="Proteomes" id="UP000594261">
    <property type="component" value="Chromosome 11"/>
</dbReference>
<dbReference type="PROSITE" id="PS50808">
    <property type="entry name" value="ZF_BED"/>
    <property type="match status" value="1"/>
</dbReference>
<dbReference type="InterPro" id="IPR012337">
    <property type="entry name" value="RNaseH-like_sf"/>
</dbReference>
<keyword evidence="7" id="KW-0539">Nucleus</keyword>
<dbReference type="GO" id="GO:0009791">
    <property type="term" value="P:post-embryonic development"/>
    <property type="evidence" value="ECO:0007669"/>
    <property type="project" value="UniProtKB-ARBA"/>
</dbReference>
<dbReference type="Gramene" id="QL11p045157:mrna">
    <property type="protein sequence ID" value="QL11p045157:mrna"/>
    <property type="gene ID" value="QL11p045157"/>
</dbReference>
<dbReference type="InterPro" id="IPR036236">
    <property type="entry name" value="Znf_C2H2_sf"/>
</dbReference>
<dbReference type="SUPFAM" id="SSF140996">
    <property type="entry name" value="Hermes dimerisation domain"/>
    <property type="match status" value="1"/>
</dbReference>
<organism evidence="11 12">
    <name type="scientific">Quercus lobata</name>
    <name type="common">Valley oak</name>
    <dbReference type="NCBI Taxonomy" id="97700"/>
    <lineage>
        <taxon>Eukaryota</taxon>
        <taxon>Viridiplantae</taxon>
        <taxon>Streptophyta</taxon>
        <taxon>Embryophyta</taxon>
        <taxon>Tracheophyta</taxon>
        <taxon>Spermatophyta</taxon>
        <taxon>Magnoliopsida</taxon>
        <taxon>eudicotyledons</taxon>
        <taxon>Gunneridae</taxon>
        <taxon>Pentapetalae</taxon>
        <taxon>rosids</taxon>
        <taxon>fabids</taxon>
        <taxon>Fagales</taxon>
        <taxon>Fagaceae</taxon>
        <taxon>Quercus</taxon>
    </lineage>
</organism>
<dbReference type="SUPFAM" id="SSF53098">
    <property type="entry name" value="Ribonuclease H-like"/>
    <property type="match status" value="1"/>
</dbReference>
<dbReference type="GO" id="GO:0005634">
    <property type="term" value="C:nucleus"/>
    <property type="evidence" value="ECO:0007669"/>
    <property type="project" value="UniProtKB-SubCell"/>
</dbReference>
<dbReference type="InParanoid" id="A0A7N2MYP7"/>
<evidence type="ECO:0000256" key="9">
    <source>
        <dbReference type="SAM" id="SignalP"/>
    </source>
</evidence>
<dbReference type="SMART" id="SM00614">
    <property type="entry name" value="ZnF_BED"/>
    <property type="match status" value="1"/>
</dbReference>
<dbReference type="EnsemblPlants" id="QL11p045157:mrna">
    <property type="protein sequence ID" value="QL11p045157:mrna"/>
    <property type="gene ID" value="QL11p045157"/>
</dbReference>
<feature type="signal peptide" evidence="9">
    <location>
        <begin position="1"/>
        <end position="25"/>
    </location>
</feature>
<dbReference type="SUPFAM" id="SSF57667">
    <property type="entry name" value="beta-beta-alpha zinc fingers"/>
    <property type="match status" value="1"/>
</dbReference>
<name>A0A7N2MYP7_QUELO</name>
<dbReference type="GO" id="GO:0008270">
    <property type="term" value="F:zinc ion binding"/>
    <property type="evidence" value="ECO:0007669"/>
    <property type="project" value="UniProtKB-KW"/>
</dbReference>
<protein>
    <recommendedName>
        <fullName evidence="10">BED-type domain-containing protein</fullName>
    </recommendedName>
</protein>
<feature type="domain" description="BED-type" evidence="10">
    <location>
        <begin position="208"/>
        <end position="267"/>
    </location>
</feature>
<reference evidence="11" key="2">
    <citation type="submission" date="2021-01" db="UniProtKB">
        <authorList>
            <consortium name="EnsemblPlants"/>
        </authorList>
    </citation>
    <scope>IDENTIFICATION</scope>
</reference>
<dbReference type="GO" id="GO:0003677">
    <property type="term" value="F:DNA binding"/>
    <property type="evidence" value="ECO:0007669"/>
    <property type="project" value="InterPro"/>
</dbReference>
<keyword evidence="12" id="KW-1185">Reference proteome</keyword>
<reference evidence="11 12" key="1">
    <citation type="journal article" date="2016" name="G3 (Bethesda)">
        <title>First Draft Assembly and Annotation of the Genome of a California Endemic Oak Quercus lobata Nee (Fagaceae).</title>
        <authorList>
            <person name="Sork V.L."/>
            <person name="Fitz-Gibbon S.T."/>
            <person name="Puiu D."/>
            <person name="Crepeau M."/>
            <person name="Gugger P.F."/>
            <person name="Sherman R."/>
            <person name="Stevens K."/>
            <person name="Langley C.H."/>
            <person name="Pellegrini M."/>
            <person name="Salzberg S.L."/>
        </authorList>
    </citation>
    <scope>NUCLEOTIDE SEQUENCE [LARGE SCALE GENOMIC DNA]</scope>
    <source>
        <strain evidence="11 12">cv. SW786</strain>
    </source>
</reference>
<dbReference type="InterPro" id="IPR052035">
    <property type="entry name" value="ZnF_BED_domain_contain"/>
</dbReference>
<dbReference type="AlphaFoldDB" id="A0A7N2MYP7"/>
<dbReference type="PANTHER" id="PTHR46481:SF10">
    <property type="entry name" value="ZINC FINGER BED DOMAIN-CONTAINING PROTEIN 39"/>
    <property type="match status" value="1"/>
</dbReference>
<keyword evidence="5" id="KW-0805">Transcription regulation</keyword>
<evidence type="ECO:0000256" key="3">
    <source>
        <dbReference type="ARBA" id="ARBA00022771"/>
    </source>
</evidence>
<dbReference type="EMBL" id="LRBV02000011">
    <property type="status" value="NOT_ANNOTATED_CDS"/>
    <property type="molecule type" value="Genomic_DNA"/>
</dbReference>
<keyword evidence="9" id="KW-0732">Signal</keyword>
<keyword evidence="4" id="KW-0862">Zinc</keyword>
<feature type="chain" id="PRO_5029669039" description="BED-type domain-containing protein" evidence="9">
    <location>
        <begin position="26"/>
        <end position="564"/>
    </location>
</feature>
<comment type="subcellular location">
    <subcellularLocation>
        <location evidence="1">Nucleus</location>
    </subcellularLocation>
</comment>
<evidence type="ECO:0000256" key="6">
    <source>
        <dbReference type="ARBA" id="ARBA00023163"/>
    </source>
</evidence>
<evidence type="ECO:0000256" key="4">
    <source>
        <dbReference type="ARBA" id="ARBA00022833"/>
    </source>
</evidence>
<dbReference type="InterPro" id="IPR003656">
    <property type="entry name" value="Znf_BED"/>
</dbReference>
<evidence type="ECO:0000259" key="10">
    <source>
        <dbReference type="PROSITE" id="PS50808"/>
    </source>
</evidence>
<evidence type="ECO:0000313" key="12">
    <source>
        <dbReference type="Proteomes" id="UP000594261"/>
    </source>
</evidence>